<organism evidence="2 3">
    <name type="scientific">Champsocephalus gunnari</name>
    <name type="common">Mackerel icefish</name>
    <dbReference type="NCBI Taxonomy" id="52237"/>
    <lineage>
        <taxon>Eukaryota</taxon>
        <taxon>Metazoa</taxon>
        <taxon>Chordata</taxon>
        <taxon>Craniata</taxon>
        <taxon>Vertebrata</taxon>
        <taxon>Euteleostomi</taxon>
        <taxon>Actinopterygii</taxon>
        <taxon>Neopterygii</taxon>
        <taxon>Teleostei</taxon>
        <taxon>Neoteleostei</taxon>
        <taxon>Acanthomorphata</taxon>
        <taxon>Eupercaria</taxon>
        <taxon>Perciformes</taxon>
        <taxon>Notothenioidei</taxon>
        <taxon>Channichthyidae</taxon>
        <taxon>Champsocephalus</taxon>
    </lineage>
</organism>
<name>A0AAN8E455_CHAGU</name>
<evidence type="ECO:0000256" key="1">
    <source>
        <dbReference type="SAM" id="MobiDB-lite"/>
    </source>
</evidence>
<reference evidence="2 3" key="1">
    <citation type="journal article" date="2023" name="Mol. Biol. Evol.">
        <title>Genomics of Secondarily Temperate Adaptation in the Only Non-Antarctic Icefish.</title>
        <authorList>
            <person name="Rivera-Colon A.G."/>
            <person name="Rayamajhi N."/>
            <person name="Minhas B.F."/>
            <person name="Madrigal G."/>
            <person name="Bilyk K.T."/>
            <person name="Yoon V."/>
            <person name="Hune M."/>
            <person name="Gregory S."/>
            <person name="Cheng C.H.C."/>
            <person name="Catchen J.M."/>
        </authorList>
    </citation>
    <scope>NUCLEOTIDE SEQUENCE [LARGE SCALE GENOMIC DNA]</scope>
    <source>
        <tissue evidence="2">White muscle</tissue>
    </source>
</reference>
<feature type="compositionally biased region" description="Polar residues" evidence="1">
    <location>
        <begin position="1"/>
        <end position="15"/>
    </location>
</feature>
<feature type="compositionally biased region" description="Pro residues" evidence="1">
    <location>
        <begin position="79"/>
        <end position="89"/>
    </location>
</feature>
<protein>
    <submittedName>
        <fullName evidence="2">Uncharacterized protein</fullName>
    </submittedName>
</protein>
<accession>A0AAN8E455</accession>
<proteinExistence type="predicted"/>
<evidence type="ECO:0000313" key="2">
    <source>
        <dbReference type="EMBL" id="KAK5932999.1"/>
    </source>
</evidence>
<feature type="compositionally biased region" description="Polar residues" evidence="1">
    <location>
        <begin position="23"/>
        <end position="53"/>
    </location>
</feature>
<dbReference type="EMBL" id="JAURVH010001515">
    <property type="protein sequence ID" value="KAK5932999.1"/>
    <property type="molecule type" value="Genomic_DNA"/>
</dbReference>
<sequence>MEMDTNHSGATQMEATQEEDRVITSNGEGDSQSIQEGLDNTTNMKGTTHNGPVSSDVMPNGNGLAEDFNAAGDTHINGPLPPTAPPPEHQLPRQLPDPRALPRFGRFSTHDAREV</sequence>
<dbReference type="AlphaFoldDB" id="A0AAN8E455"/>
<gene>
    <name evidence="2" type="ORF">CgunFtcFv8_004659</name>
</gene>
<feature type="region of interest" description="Disordered" evidence="1">
    <location>
        <begin position="1"/>
        <end position="115"/>
    </location>
</feature>
<dbReference type="Proteomes" id="UP001331515">
    <property type="component" value="Unassembled WGS sequence"/>
</dbReference>
<keyword evidence="3" id="KW-1185">Reference proteome</keyword>
<comment type="caution">
    <text evidence="2">The sequence shown here is derived from an EMBL/GenBank/DDBJ whole genome shotgun (WGS) entry which is preliminary data.</text>
</comment>
<evidence type="ECO:0000313" key="3">
    <source>
        <dbReference type="Proteomes" id="UP001331515"/>
    </source>
</evidence>